<evidence type="ECO:0000313" key="6">
    <source>
        <dbReference type="Proteomes" id="UP001161691"/>
    </source>
</evidence>
<gene>
    <name evidence="5" type="ORF">KB449_33080</name>
</gene>
<protein>
    <submittedName>
        <fullName evidence="5">Polysaccharide deacetylase family protein</fullName>
        <ecNumber evidence="5">3.-.-.-</ecNumber>
    </submittedName>
</protein>
<keyword evidence="1" id="KW-0479">Metal-binding</keyword>
<evidence type="ECO:0000256" key="2">
    <source>
        <dbReference type="ARBA" id="ARBA00022801"/>
    </source>
</evidence>
<dbReference type="CDD" id="cd10917">
    <property type="entry name" value="CE4_NodB_like_6s_7s"/>
    <property type="match status" value="1"/>
</dbReference>
<keyword evidence="3" id="KW-1133">Transmembrane helix</keyword>
<comment type="caution">
    <text evidence="5">The sequence shown here is derived from an EMBL/GenBank/DDBJ whole genome shotgun (WGS) entry which is preliminary data.</text>
</comment>
<name>A0ABT6TUD5_9BACL</name>
<dbReference type="PROSITE" id="PS51677">
    <property type="entry name" value="NODB"/>
    <property type="match status" value="1"/>
</dbReference>
<keyword evidence="3" id="KW-0812">Transmembrane</keyword>
<dbReference type="RefSeq" id="WP_282912414.1">
    <property type="nucleotide sequence ID" value="NZ_JAGRPV010000001.1"/>
</dbReference>
<evidence type="ECO:0000256" key="3">
    <source>
        <dbReference type="SAM" id="Phobius"/>
    </source>
</evidence>
<dbReference type="Gene3D" id="3.20.20.370">
    <property type="entry name" value="Glycoside hydrolase/deacetylase"/>
    <property type="match status" value="1"/>
</dbReference>
<dbReference type="Proteomes" id="UP001161691">
    <property type="component" value="Unassembled WGS sequence"/>
</dbReference>
<proteinExistence type="predicted"/>
<sequence length="442" mass="48574">METYSIQVMELLSLVRTSDGRHRIELGVAREDRQDTYEIDIDEHTYSELEALRPLDGGRARLSPYPKWDPYRQTYYSALIKTTSASRDTLYFACSEAYMEQVRRILQAEPLPLATGGADRESRQGQPVRRLAPLLRRVAAQRSRLSALILLLLCGAVAVLYVSAGGKADALPGGEGRGAAAKPISVAAPSAPTVPIASGDTLKDTATYADVHADDHGDAHAQVTADPVAQTAQAQASLQQGAKATGYVIVDIDEKKKFYGLPKDEVALTFDDGPSPLTKKIVDILTDHKIAATFLFVGKNAERHPEGVVYAHAHGMSIGNHSWDHSVLTKASAKEQSKNLSMTSDLLESLTKVPVTLFRPPYGAVNDVLASTAAKQRMKTLLWNRDPEDWNAKNAEDIIRYFREVESAGGVYVMHEDKHTVEALPAIIKYLKEKHLKFVIFK</sequence>
<feature type="transmembrane region" description="Helical" evidence="3">
    <location>
        <begin position="145"/>
        <end position="164"/>
    </location>
</feature>
<evidence type="ECO:0000259" key="4">
    <source>
        <dbReference type="PROSITE" id="PS51677"/>
    </source>
</evidence>
<feature type="domain" description="NodB homology" evidence="4">
    <location>
        <begin position="264"/>
        <end position="439"/>
    </location>
</feature>
<reference evidence="5" key="1">
    <citation type="submission" date="2023-04" db="EMBL/GenBank/DDBJ databases">
        <title>Comparative genomic analysis of Cohnella hashimotonis sp. nov., isolated from the International Space Station.</title>
        <authorList>
            <person name="Venkateswaran K."/>
            <person name="Simpson A."/>
        </authorList>
    </citation>
    <scope>NUCLEOTIDE SEQUENCE</scope>
    <source>
        <strain evidence="5">F6_2S_P_1</strain>
    </source>
</reference>
<keyword evidence="3" id="KW-0472">Membrane</keyword>
<keyword evidence="6" id="KW-1185">Reference proteome</keyword>
<dbReference type="SUPFAM" id="SSF88713">
    <property type="entry name" value="Glycoside hydrolase/deacetylase"/>
    <property type="match status" value="1"/>
</dbReference>
<keyword evidence="2 5" id="KW-0378">Hydrolase</keyword>
<dbReference type="InterPro" id="IPR011330">
    <property type="entry name" value="Glyco_hydro/deAcase_b/a-brl"/>
</dbReference>
<dbReference type="EMBL" id="JAGRPV010000001">
    <property type="protein sequence ID" value="MDI4649808.1"/>
    <property type="molecule type" value="Genomic_DNA"/>
</dbReference>
<dbReference type="InterPro" id="IPR002509">
    <property type="entry name" value="NODB_dom"/>
</dbReference>
<dbReference type="GO" id="GO:0016787">
    <property type="term" value="F:hydrolase activity"/>
    <property type="evidence" value="ECO:0007669"/>
    <property type="project" value="UniProtKB-KW"/>
</dbReference>
<evidence type="ECO:0000256" key="1">
    <source>
        <dbReference type="ARBA" id="ARBA00022723"/>
    </source>
</evidence>
<dbReference type="EC" id="3.-.-.-" evidence="5"/>
<dbReference type="PANTHER" id="PTHR10587:SF133">
    <property type="entry name" value="CHITIN DEACETYLASE 1-RELATED"/>
    <property type="match status" value="1"/>
</dbReference>
<accession>A0ABT6TUD5</accession>
<dbReference type="Pfam" id="PF01522">
    <property type="entry name" value="Polysacc_deac_1"/>
    <property type="match status" value="1"/>
</dbReference>
<organism evidence="5 6">
    <name type="scientific">Cohnella hashimotonis</name>
    <dbReference type="NCBI Taxonomy" id="2826895"/>
    <lineage>
        <taxon>Bacteria</taxon>
        <taxon>Bacillati</taxon>
        <taxon>Bacillota</taxon>
        <taxon>Bacilli</taxon>
        <taxon>Bacillales</taxon>
        <taxon>Paenibacillaceae</taxon>
        <taxon>Cohnella</taxon>
    </lineage>
</organism>
<evidence type="ECO:0000313" key="5">
    <source>
        <dbReference type="EMBL" id="MDI4649808.1"/>
    </source>
</evidence>
<dbReference type="PANTHER" id="PTHR10587">
    <property type="entry name" value="GLYCOSYL TRANSFERASE-RELATED"/>
    <property type="match status" value="1"/>
</dbReference>
<dbReference type="InterPro" id="IPR050248">
    <property type="entry name" value="Polysacc_deacetylase_ArnD"/>
</dbReference>